<name>A0A5B7FPH8_PORTR</name>
<organism evidence="4 5">
    <name type="scientific">Portunus trituberculatus</name>
    <name type="common">Swimming crab</name>
    <name type="synonym">Neptunus trituberculatus</name>
    <dbReference type="NCBI Taxonomy" id="210409"/>
    <lineage>
        <taxon>Eukaryota</taxon>
        <taxon>Metazoa</taxon>
        <taxon>Ecdysozoa</taxon>
        <taxon>Arthropoda</taxon>
        <taxon>Crustacea</taxon>
        <taxon>Multicrustacea</taxon>
        <taxon>Malacostraca</taxon>
        <taxon>Eumalacostraca</taxon>
        <taxon>Eucarida</taxon>
        <taxon>Decapoda</taxon>
        <taxon>Pleocyemata</taxon>
        <taxon>Brachyura</taxon>
        <taxon>Eubrachyura</taxon>
        <taxon>Portunoidea</taxon>
        <taxon>Portunidae</taxon>
        <taxon>Portuninae</taxon>
        <taxon>Portunus</taxon>
    </lineage>
</organism>
<evidence type="ECO:0000256" key="2">
    <source>
        <dbReference type="SAM" id="MobiDB-lite"/>
    </source>
</evidence>
<gene>
    <name evidence="4" type="ORF">E2C01_042174</name>
</gene>
<evidence type="ECO:0000256" key="3">
    <source>
        <dbReference type="SAM" id="SignalP"/>
    </source>
</evidence>
<feature type="region of interest" description="Disordered" evidence="2">
    <location>
        <begin position="69"/>
        <end position="103"/>
    </location>
</feature>
<evidence type="ECO:0000313" key="5">
    <source>
        <dbReference type="Proteomes" id="UP000324222"/>
    </source>
</evidence>
<dbReference type="EMBL" id="VSRR010008264">
    <property type="protein sequence ID" value="MPC48402.1"/>
    <property type="molecule type" value="Genomic_DNA"/>
</dbReference>
<evidence type="ECO:0000256" key="1">
    <source>
        <dbReference type="SAM" id="Coils"/>
    </source>
</evidence>
<dbReference type="Proteomes" id="UP000324222">
    <property type="component" value="Unassembled WGS sequence"/>
</dbReference>
<feature type="region of interest" description="Disordered" evidence="2">
    <location>
        <begin position="15"/>
        <end position="34"/>
    </location>
</feature>
<sequence length="330" mass="36225">MSCLAALILLVLSGPGGTQHNSKRHDRIPTGLEGDEGHEFLPHVPSMYHRMINYIDSVFEDAMGQRIDLERPVTPGTSTTPTKKGTHSPWKGTSCQANDKKSTSVGYPSGRFAKIYSVVGQEVYGKAALVNPSLHTALNPSAREPRVLHEHLEVARMEVVLDRLQEALQSSKSNADRTLHEAAFRAIARPCPAPGTPLIEHGPRPSTIMAVMPSTAPAQRPPIAARSRDSWGREDLQLSLFSARRGTEGQALSEVTTPHQGAVAGCLAHGVFLMQGRIHNLQNTIRSFLSRPSPLAKDWLRLLEHLSSLIHLVPGSRRRMYPVQIQLNQL</sequence>
<comment type="caution">
    <text evidence="4">The sequence shown here is derived from an EMBL/GenBank/DDBJ whole genome shotgun (WGS) entry which is preliminary data.</text>
</comment>
<accession>A0A5B7FPH8</accession>
<reference evidence="4 5" key="1">
    <citation type="submission" date="2019-05" db="EMBL/GenBank/DDBJ databases">
        <title>Another draft genome of Portunus trituberculatus and its Hox gene families provides insights of decapod evolution.</title>
        <authorList>
            <person name="Jeong J.-H."/>
            <person name="Song I."/>
            <person name="Kim S."/>
            <person name="Choi T."/>
            <person name="Kim D."/>
            <person name="Ryu S."/>
            <person name="Kim W."/>
        </authorList>
    </citation>
    <scope>NUCLEOTIDE SEQUENCE [LARGE SCALE GENOMIC DNA]</scope>
    <source>
        <tissue evidence="4">Muscle</tissue>
    </source>
</reference>
<dbReference type="AlphaFoldDB" id="A0A5B7FPH8"/>
<keyword evidence="5" id="KW-1185">Reference proteome</keyword>
<feature type="compositionally biased region" description="Low complexity" evidence="2">
    <location>
        <begin position="74"/>
        <end position="83"/>
    </location>
</feature>
<protein>
    <submittedName>
        <fullName evidence="4">Uncharacterized protein</fullName>
    </submittedName>
</protein>
<feature type="coiled-coil region" evidence="1">
    <location>
        <begin position="154"/>
        <end position="181"/>
    </location>
</feature>
<feature type="chain" id="PRO_5022839830" evidence="3">
    <location>
        <begin position="19"/>
        <end position="330"/>
    </location>
</feature>
<evidence type="ECO:0000313" key="4">
    <source>
        <dbReference type="EMBL" id="MPC48402.1"/>
    </source>
</evidence>
<keyword evidence="1" id="KW-0175">Coiled coil</keyword>
<keyword evidence="3" id="KW-0732">Signal</keyword>
<proteinExistence type="predicted"/>
<feature type="signal peptide" evidence="3">
    <location>
        <begin position="1"/>
        <end position="18"/>
    </location>
</feature>